<feature type="transmembrane region" description="Helical" evidence="1">
    <location>
        <begin position="9"/>
        <end position="26"/>
    </location>
</feature>
<gene>
    <name evidence="3" type="ORF">H9650_12305</name>
</gene>
<sequence>MDWSKTKTIFIIVFSILNVFLFTLYLNRYTEGQNIEVLSSTTVEERLAIDNINVSKASSVMVEDAYYVSGSVHKFESQEIEKLENQTIEFKPESQIVGTFIKPLPITEENKLEKLVQDNIIKGSSYGLWKIDEENRNATFFQKVNDRLVYYNQKARLVVYWNEENELVRYEQTMLDNLEDYSESKNLLPTIQAMSNLYSKGLLVANSTVTDISLGYSTLVQQADTQVFAPTWRILVEREDGKIDEHFVNAVEGRIIEIPTEEDSSAVK</sequence>
<keyword evidence="1" id="KW-0812">Transmembrane</keyword>
<evidence type="ECO:0000259" key="2">
    <source>
        <dbReference type="Pfam" id="PF09648"/>
    </source>
</evidence>
<reference evidence="3 4" key="1">
    <citation type="submission" date="2020-08" db="EMBL/GenBank/DDBJ databases">
        <title>A Genomic Blueprint of the Chicken Gut Microbiome.</title>
        <authorList>
            <person name="Gilroy R."/>
            <person name="Ravi A."/>
            <person name="Getino M."/>
            <person name="Pursley I."/>
            <person name="Horton D.L."/>
            <person name="Alikhan N.-F."/>
            <person name="Baker D."/>
            <person name="Gharbi K."/>
            <person name="Hall N."/>
            <person name="Watson M."/>
            <person name="Adriaenssens E.M."/>
            <person name="Foster-Nyarko E."/>
            <person name="Jarju S."/>
            <person name="Secka A."/>
            <person name="Antonio M."/>
            <person name="Oren A."/>
            <person name="Chaudhuri R."/>
            <person name="La Ragione R.M."/>
            <person name="Hildebrand F."/>
            <person name="Pallen M.J."/>
        </authorList>
    </citation>
    <scope>NUCLEOTIDE SEQUENCE [LARGE SCALE GENOMIC DNA]</scope>
    <source>
        <strain evidence="3 4">Sa2BUA9</strain>
    </source>
</reference>
<evidence type="ECO:0000313" key="4">
    <source>
        <dbReference type="Proteomes" id="UP000640786"/>
    </source>
</evidence>
<evidence type="ECO:0000256" key="1">
    <source>
        <dbReference type="SAM" id="Phobius"/>
    </source>
</evidence>
<keyword evidence="4" id="KW-1185">Reference proteome</keyword>
<dbReference type="InterPro" id="IPR018604">
    <property type="entry name" value="YycI-like"/>
</dbReference>
<dbReference type="EMBL" id="JACSQO010000006">
    <property type="protein sequence ID" value="MBD7944899.1"/>
    <property type="molecule type" value="Genomic_DNA"/>
</dbReference>
<comment type="caution">
    <text evidence="3">The sequence shown here is derived from an EMBL/GenBank/DDBJ whole genome shotgun (WGS) entry which is preliminary data.</text>
</comment>
<name>A0ABR8RAS3_9BACI</name>
<accession>A0ABR8RAS3</accession>
<dbReference type="Pfam" id="PF09648">
    <property type="entry name" value="YycI"/>
    <property type="match status" value="1"/>
</dbReference>
<protein>
    <submittedName>
        <fullName evidence="3">Two-component system regulatory protein YycI</fullName>
    </submittedName>
</protein>
<dbReference type="Proteomes" id="UP000640786">
    <property type="component" value="Unassembled WGS sequence"/>
</dbReference>
<dbReference type="Gene3D" id="2.40.128.690">
    <property type="entry name" value="YycH protein, domain 3-like"/>
    <property type="match status" value="1"/>
</dbReference>
<organism evidence="3 4">
    <name type="scientific">Psychrobacillus faecigallinarum</name>
    <dbReference type="NCBI Taxonomy" id="2762235"/>
    <lineage>
        <taxon>Bacteria</taxon>
        <taxon>Bacillati</taxon>
        <taxon>Bacillota</taxon>
        <taxon>Bacilli</taxon>
        <taxon>Bacillales</taxon>
        <taxon>Bacillaceae</taxon>
        <taxon>Psychrobacillus</taxon>
    </lineage>
</organism>
<feature type="domain" description="Regulatory protein YycH-like" evidence="2">
    <location>
        <begin position="36"/>
        <end position="251"/>
    </location>
</feature>
<keyword evidence="1" id="KW-0472">Membrane</keyword>
<keyword evidence="1" id="KW-1133">Transmembrane helix</keyword>
<evidence type="ECO:0000313" key="3">
    <source>
        <dbReference type="EMBL" id="MBD7944899.1"/>
    </source>
</evidence>
<proteinExistence type="predicted"/>